<gene>
    <name evidence="2 3 4" type="primary">LOC107830782</name>
</gene>
<dbReference type="PANTHER" id="PTHR12498:SF0">
    <property type="entry name" value="PROTEIN N-TERMINAL ASPARAGINE AMIDOHYDROLASE"/>
    <property type="match status" value="1"/>
</dbReference>
<dbReference type="Pfam" id="PF14736">
    <property type="entry name" value="N_Asn_amidohyd"/>
    <property type="match status" value="1"/>
</dbReference>
<evidence type="ECO:0000313" key="2">
    <source>
        <dbReference type="RefSeq" id="XP_016513915.1"/>
    </source>
</evidence>
<dbReference type="STRING" id="4097.A0A1S4DKJ4"/>
<dbReference type="InterPro" id="IPR026750">
    <property type="entry name" value="NTAN1"/>
</dbReference>
<sequence>MIFVGGVPFPTDDSSFSSQSQLLNMNIYEQEHDILTALMEHPVLVSASSSLNDVEERKFSVSKDSSLSISRHNRWVYIFQREYATVDPALVDAVGTDEATTCVGIVIRNQKSGMTSVAHLDSPDIVDVGLDQMLASGVNQSSDAMLDVHLIGGFDDGSPKHVNGITEGHAELEGYSFPLCKKILESLAKSNMKFQIHTLHVLGHNTRRDSEGNSYPIFSGLLVETATGSIFPANFDATTRCPDEVVRRIRVTAAFEDRSWEGRLLETYDTQNDQFVIAPCTWSMRKIHIALMLQNLSDQEILLTCSTSPSAEAPDFVDGLRRQWDYLIQHPDWKETFPSKQPHIFRRTEDNSWVRHCAKFSSLSYAYTD</sequence>
<dbReference type="Proteomes" id="UP000790787">
    <property type="component" value="Chromosome 7"/>
</dbReference>
<evidence type="ECO:0000313" key="4">
    <source>
        <dbReference type="RefSeq" id="XP_016513917.1"/>
    </source>
</evidence>
<dbReference type="OrthoDB" id="539995at2759"/>
<dbReference type="AlphaFoldDB" id="A0A1S4DKJ4"/>
<dbReference type="GeneID" id="107830782"/>
<accession>A0A1S4DKJ4</accession>
<dbReference type="KEGG" id="nta:107830782"/>
<dbReference type="GO" id="GO:0005634">
    <property type="term" value="C:nucleus"/>
    <property type="evidence" value="ECO:0000318"/>
    <property type="project" value="GO_Central"/>
</dbReference>
<dbReference type="PaxDb" id="4097-A0A1S4DKJ4"/>
<dbReference type="GO" id="GO:0006511">
    <property type="term" value="P:ubiquitin-dependent protein catabolic process"/>
    <property type="evidence" value="ECO:0000318"/>
    <property type="project" value="GO_Central"/>
</dbReference>
<dbReference type="SMR" id="A0A1S4DKJ4"/>
<name>A0A1S4DKJ4_TOBAC</name>
<dbReference type="GO" id="GO:0008418">
    <property type="term" value="F:protein-N-terminal asparagine amidohydrolase activity"/>
    <property type="evidence" value="ECO:0000318"/>
    <property type="project" value="GO_Central"/>
</dbReference>
<keyword evidence="1" id="KW-1185">Reference proteome</keyword>
<dbReference type="RefSeq" id="XP_016513917.1">
    <property type="nucleotide sequence ID" value="XM_016658431.1"/>
</dbReference>
<dbReference type="OMA" id="IAPCKWM"/>
<evidence type="ECO:0000313" key="3">
    <source>
        <dbReference type="RefSeq" id="XP_016513916.1"/>
    </source>
</evidence>
<reference evidence="2 3" key="2">
    <citation type="submission" date="2025-04" db="UniProtKB">
        <authorList>
            <consortium name="RefSeq"/>
        </authorList>
    </citation>
    <scope>IDENTIFICATION</scope>
</reference>
<organism evidence="3">
    <name type="scientific">Nicotiana tabacum</name>
    <name type="common">Common tobacco</name>
    <dbReference type="NCBI Taxonomy" id="4097"/>
    <lineage>
        <taxon>Eukaryota</taxon>
        <taxon>Viridiplantae</taxon>
        <taxon>Streptophyta</taxon>
        <taxon>Embryophyta</taxon>
        <taxon>Tracheophyta</taxon>
        <taxon>Spermatophyta</taxon>
        <taxon>Magnoliopsida</taxon>
        <taxon>eudicotyledons</taxon>
        <taxon>Gunneridae</taxon>
        <taxon>Pentapetalae</taxon>
        <taxon>asterids</taxon>
        <taxon>lamiids</taxon>
        <taxon>Solanales</taxon>
        <taxon>Solanaceae</taxon>
        <taxon>Nicotianoideae</taxon>
        <taxon>Nicotianeae</taxon>
        <taxon>Nicotiana</taxon>
    </lineage>
</organism>
<protein>
    <submittedName>
        <fullName evidence="2 3">Protein N-terminal asparagine amidohydrolase isoform X1</fullName>
    </submittedName>
</protein>
<dbReference type="RefSeq" id="XP_016513915.1">
    <property type="nucleotide sequence ID" value="XM_016658429.1"/>
</dbReference>
<proteinExistence type="predicted"/>
<dbReference type="PANTHER" id="PTHR12498">
    <property type="entry name" value="N-TERMINAL ASPARAGINE AMIDOHYDROLASE"/>
    <property type="match status" value="1"/>
</dbReference>
<dbReference type="RefSeq" id="XP_016513916.1">
    <property type="nucleotide sequence ID" value="XM_016658430.1"/>
</dbReference>
<reference key="1">
    <citation type="journal article" date="2014" name="Nat. Commun.">
        <title>The tobacco genome sequence and its comparison with those of tomato and potato.</title>
        <authorList>
            <person name="Sierro N."/>
            <person name="Battey J.N."/>
            <person name="Ouadi S."/>
            <person name="Bakaher N."/>
            <person name="Bovet L."/>
            <person name="Willig A."/>
            <person name="Goepfert S."/>
            <person name="Peitsch M.C."/>
            <person name="Ivanov N.V."/>
        </authorList>
    </citation>
    <scope>NUCLEOTIDE SEQUENCE [LARGE SCALE GENOMIC DNA]</scope>
    <source>
        <strain>cv. TN90</strain>
    </source>
</reference>
<evidence type="ECO:0000313" key="1">
    <source>
        <dbReference type="Proteomes" id="UP000790787"/>
    </source>
</evidence>